<feature type="region of interest" description="Disordered" evidence="1">
    <location>
        <begin position="145"/>
        <end position="164"/>
    </location>
</feature>
<feature type="compositionally biased region" description="Polar residues" evidence="1">
    <location>
        <begin position="221"/>
        <end position="236"/>
    </location>
</feature>
<feature type="compositionally biased region" description="Low complexity" evidence="1">
    <location>
        <begin position="145"/>
        <end position="157"/>
    </location>
</feature>
<comment type="caution">
    <text evidence="2">The sequence shown here is derived from an EMBL/GenBank/DDBJ whole genome shotgun (WGS) entry which is preliminary data.</text>
</comment>
<proteinExistence type="predicted"/>
<feature type="region of interest" description="Disordered" evidence="1">
    <location>
        <begin position="199"/>
        <end position="313"/>
    </location>
</feature>
<protein>
    <submittedName>
        <fullName evidence="2">Uncharacterized protein</fullName>
    </submittedName>
</protein>
<name>A0ABQ8VG02_9AGAR</name>
<evidence type="ECO:0000256" key="1">
    <source>
        <dbReference type="SAM" id="MobiDB-lite"/>
    </source>
</evidence>
<evidence type="ECO:0000313" key="3">
    <source>
        <dbReference type="Proteomes" id="UP001150217"/>
    </source>
</evidence>
<gene>
    <name evidence="2" type="ORF">C8R41DRAFT_868192</name>
</gene>
<sequence length="622" mass="67645">MFFIQRRGLQMRLPKFSPKLLIQFWQQLVVGARLSGAYSCTALLIMADLSLSVTQVQALHTLLLLQGSNLPDDLKSLPASLQAQLALNSSASSFPTPSPSPEKLPRTGSISLARARLRPPWLFSQPRATCEVGTQVEDPALALESFSRPSSPASSAGYGAGSEVEEDLGGNFAHNRAHNFAHDRAHNFTHDRAHDCALDFPHDSAPNPAPDSTHDFAPSRAHNSTPNRTHNFTPDSAPNPIHDPAQASNPDSIYDDAHGTPSHNPGCGSIREAAHCSAQDPGRNSAHSSSQEAAHDCGGHVSTPSCSHNSDCESSYELAHHPRNSSQASVYSSTHARYLCDSQDTAQDPTLKINEAFSDDQGEAEEGPLLANTIYPAPSEADNESLLDHDTLLADSHRQNADDPNPLLDELLEELLNSNNHYQEKMILCSDLDAAILSLLEDACSRPLVNSPTRQTGSYSLGEEVPVEVVRPRVAQANPFDPRPDCNRNGASASRKRPRVNHLLNLDFGEEEEQRGGEEENMGPQFLYEASDRPHTPPKEVTDASLGLMLRLTGGAGWGTNVWAEDICRIVACVDWEEASGALSSYSLLHLAQRCSRAEKIDTGATFIRMMYELFLAAKVNR</sequence>
<reference evidence="2" key="1">
    <citation type="submission" date="2022-08" db="EMBL/GenBank/DDBJ databases">
        <title>A Global Phylogenomic Analysis of the Shiitake Genus Lentinula.</title>
        <authorList>
            <consortium name="DOE Joint Genome Institute"/>
            <person name="Sierra-Patev S."/>
            <person name="Min B."/>
            <person name="Naranjo-Ortiz M."/>
            <person name="Looney B."/>
            <person name="Konkel Z."/>
            <person name="Slot J.C."/>
            <person name="Sakamoto Y."/>
            <person name="Steenwyk J.L."/>
            <person name="Rokas A."/>
            <person name="Carro J."/>
            <person name="Camarero S."/>
            <person name="Ferreira P."/>
            <person name="Molpeceres G."/>
            <person name="Ruiz-Duenas F.J."/>
            <person name="Serrano A."/>
            <person name="Henrissat B."/>
            <person name="Drula E."/>
            <person name="Hughes K.W."/>
            <person name="Mata J.L."/>
            <person name="Ishikawa N.K."/>
            <person name="Vargas-Isla R."/>
            <person name="Ushijima S."/>
            <person name="Smith C.A."/>
            <person name="Ahrendt S."/>
            <person name="Andreopoulos W."/>
            <person name="He G."/>
            <person name="Labutti K."/>
            <person name="Lipzen A."/>
            <person name="Ng V."/>
            <person name="Riley R."/>
            <person name="Sandor L."/>
            <person name="Barry K."/>
            <person name="Martinez A.T."/>
            <person name="Xiao Y."/>
            <person name="Gibbons J.G."/>
            <person name="Terashima K."/>
            <person name="Grigoriev I.V."/>
            <person name="Hibbett D.S."/>
        </authorList>
    </citation>
    <scope>NUCLEOTIDE SEQUENCE</scope>
    <source>
        <strain evidence="2">RHP3577 ss4</strain>
    </source>
</reference>
<feature type="compositionally biased region" description="Polar residues" evidence="1">
    <location>
        <begin position="302"/>
        <end position="313"/>
    </location>
</feature>
<organism evidence="2 3">
    <name type="scientific">Lentinula lateritia</name>
    <dbReference type="NCBI Taxonomy" id="40482"/>
    <lineage>
        <taxon>Eukaryota</taxon>
        <taxon>Fungi</taxon>
        <taxon>Dikarya</taxon>
        <taxon>Basidiomycota</taxon>
        <taxon>Agaricomycotina</taxon>
        <taxon>Agaricomycetes</taxon>
        <taxon>Agaricomycetidae</taxon>
        <taxon>Agaricales</taxon>
        <taxon>Marasmiineae</taxon>
        <taxon>Omphalotaceae</taxon>
        <taxon>Lentinula</taxon>
    </lineage>
</organism>
<dbReference type="Proteomes" id="UP001150217">
    <property type="component" value="Unassembled WGS sequence"/>
</dbReference>
<accession>A0ABQ8VG02</accession>
<dbReference type="EMBL" id="JANVFT010000048">
    <property type="protein sequence ID" value="KAJ4487007.1"/>
    <property type="molecule type" value="Genomic_DNA"/>
</dbReference>
<evidence type="ECO:0000313" key="2">
    <source>
        <dbReference type="EMBL" id="KAJ4487007.1"/>
    </source>
</evidence>
<keyword evidence="3" id="KW-1185">Reference proteome</keyword>